<keyword evidence="2" id="KW-1064">Adaptive immunity</keyword>
<dbReference type="GO" id="GO:0019814">
    <property type="term" value="C:immunoglobulin complex"/>
    <property type="evidence" value="ECO:0007669"/>
    <property type="project" value="UniProtKB-KW"/>
</dbReference>
<feature type="compositionally biased region" description="Basic and acidic residues" evidence="4">
    <location>
        <begin position="14"/>
        <end position="23"/>
    </location>
</feature>
<dbReference type="Proteomes" id="UP000028990">
    <property type="component" value="Unassembled WGS sequence"/>
</dbReference>
<dbReference type="PANTHER" id="PTHR23266">
    <property type="entry name" value="IMMUNOGLOBULIN HEAVY CHAIN"/>
    <property type="match status" value="1"/>
</dbReference>
<evidence type="ECO:0000256" key="1">
    <source>
        <dbReference type="ARBA" id="ARBA00022859"/>
    </source>
</evidence>
<protein>
    <submittedName>
        <fullName evidence="6">Ig heavy chain V region M315</fullName>
    </submittedName>
</protein>
<dbReference type="InterPro" id="IPR013106">
    <property type="entry name" value="Ig_V-set"/>
</dbReference>
<dbReference type="InterPro" id="IPR013783">
    <property type="entry name" value="Ig-like_fold"/>
</dbReference>
<dbReference type="GO" id="GO:0002250">
    <property type="term" value="P:adaptive immune response"/>
    <property type="evidence" value="ECO:0007669"/>
    <property type="project" value="UniProtKB-KW"/>
</dbReference>
<feature type="region of interest" description="Disordered" evidence="4">
    <location>
        <begin position="192"/>
        <end position="223"/>
    </location>
</feature>
<dbReference type="InterPro" id="IPR036179">
    <property type="entry name" value="Ig-like_dom_sf"/>
</dbReference>
<name>A0A091CT41_FUKDA</name>
<evidence type="ECO:0000256" key="4">
    <source>
        <dbReference type="SAM" id="MobiDB-lite"/>
    </source>
</evidence>
<feature type="region of interest" description="Disordered" evidence="4">
    <location>
        <begin position="1"/>
        <end position="68"/>
    </location>
</feature>
<dbReference type="SMART" id="SM00406">
    <property type="entry name" value="IGv"/>
    <property type="match status" value="1"/>
</dbReference>
<dbReference type="Gene3D" id="2.60.40.10">
    <property type="entry name" value="Immunoglobulins"/>
    <property type="match status" value="1"/>
</dbReference>
<keyword evidence="3" id="KW-1280">Immunoglobulin</keyword>
<feature type="compositionally biased region" description="Polar residues" evidence="4">
    <location>
        <begin position="1"/>
        <end position="12"/>
    </location>
</feature>
<proteinExistence type="predicted"/>
<organism evidence="6 7">
    <name type="scientific">Fukomys damarensis</name>
    <name type="common">Damaraland mole rat</name>
    <name type="synonym">Cryptomys damarensis</name>
    <dbReference type="NCBI Taxonomy" id="885580"/>
    <lineage>
        <taxon>Eukaryota</taxon>
        <taxon>Metazoa</taxon>
        <taxon>Chordata</taxon>
        <taxon>Craniata</taxon>
        <taxon>Vertebrata</taxon>
        <taxon>Euteleostomi</taxon>
        <taxon>Mammalia</taxon>
        <taxon>Eutheria</taxon>
        <taxon>Euarchontoglires</taxon>
        <taxon>Glires</taxon>
        <taxon>Rodentia</taxon>
        <taxon>Hystricomorpha</taxon>
        <taxon>Bathyergidae</taxon>
        <taxon>Fukomys</taxon>
    </lineage>
</organism>
<evidence type="ECO:0000313" key="6">
    <source>
        <dbReference type="EMBL" id="KFO20660.1"/>
    </source>
</evidence>
<gene>
    <name evidence="6" type="ORF">H920_17959</name>
</gene>
<sequence>MMSPLADSSTSWKEPGKEPKRGCASDSLLPLSWELPGAIPYEGGSQTTGTTSERPAHPAPPQRGTGSLHIAFGEHGQAMTKPQHRQISGVLSQAQLQESGPDLVKPSQPRSLTCSVSGYSITSSYYGTWICQPQGRGLQWMGWISSVGSTSYNPSLKSRVSISRDTSKNQFSLELNSVTTEEQPCMSPVTNLMQERPLPAGGDGDPLNTGRGPRTGAEKEARE</sequence>
<evidence type="ECO:0000256" key="3">
    <source>
        <dbReference type="ARBA" id="ARBA00043265"/>
    </source>
</evidence>
<dbReference type="GO" id="GO:0005576">
    <property type="term" value="C:extracellular region"/>
    <property type="evidence" value="ECO:0007669"/>
    <property type="project" value="UniProtKB-ARBA"/>
</dbReference>
<evidence type="ECO:0000259" key="5">
    <source>
        <dbReference type="SMART" id="SM00406"/>
    </source>
</evidence>
<keyword evidence="7" id="KW-1185">Reference proteome</keyword>
<feature type="compositionally biased region" description="Low complexity" evidence="4">
    <location>
        <begin position="43"/>
        <end position="52"/>
    </location>
</feature>
<dbReference type="SUPFAM" id="SSF48726">
    <property type="entry name" value="Immunoglobulin"/>
    <property type="match status" value="1"/>
</dbReference>
<dbReference type="EMBL" id="KN124639">
    <property type="protein sequence ID" value="KFO20660.1"/>
    <property type="molecule type" value="Genomic_DNA"/>
</dbReference>
<keyword evidence="1" id="KW-0391">Immunity</keyword>
<evidence type="ECO:0000256" key="2">
    <source>
        <dbReference type="ARBA" id="ARBA00023130"/>
    </source>
</evidence>
<reference evidence="6 7" key="1">
    <citation type="submission" date="2013-11" db="EMBL/GenBank/DDBJ databases">
        <title>The Damaraland mole rat (Fukomys damarensis) genome and evolution of African mole rats.</title>
        <authorList>
            <person name="Gladyshev V.N."/>
            <person name="Fang X."/>
        </authorList>
    </citation>
    <scope>NUCLEOTIDE SEQUENCE [LARGE SCALE GENOMIC DNA]</scope>
    <source>
        <tissue evidence="6">Liver</tissue>
    </source>
</reference>
<evidence type="ECO:0000313" key="7">
    <source>
        <dbReference type="Proteomes" id="UP000028990"/>
    </source>
</evidence>
<feature type="domain" description="Immunoglobulin V-set" evidence="5">
    <location>
        <begin position="109"/>
        <end position="187"/>
    </location>
</feature>
<dbReference type="AlphaFoldDB" id="A0A091CT41"/>
<dbReference type="InterPro" id="IPR050199">
    <property type="entry name" value="IgHV"/>
</dbReference>
<accession>A0A091CT41</accession>